<dbReference type="EMBL" id="GECZ01019920">
    <property type="protein sequence ID" value="JAS49849.1"/>
    <property type="molecule type" value="Transcribed_RNA"/>
</dbReference>
<evidence type="ECO:0000256" key="1">
    <source>
        <dbReference type="SAM" id="MobiDB-lite"/>
    </source>
</evidence>
<keyword evidence="2" id="KW-0472">Membrane</keyword>
<dbReference type="AlphaFoldDB" id="A0A1B6FI20"/>
<proteinExistence type="predicted"/>
<gene>
    <name evidence="3" type="ORF">g.35842</name>
</gene>
<feature type="non-terminal residue" evidence="3">
    <location>
        <position position="1"/>
    </location>
</feature>
<feature type="region of interest" description="Disordered" evidence="1">
    <location>
        <begin position="252"/>
        <end position="280"/>
    </location>
</feature>
<feature type="transmembrane region" description="Helical" evidence="2">
    <location>
        <begin position="86"/>
        <end position="109"/>
    </location>
</feature>
<evidence type="ECO:0000313" key="3">
    <source>
        <dbReference type="EMBL" id="JAS49849.1"/>
    </source>
</evidence>
<reference evidence="3" key="1">
    <citation type="submission" date="2015-11" db="EMBL/GenBank/DDBJ databases">
        <title>De novo transcriptome assembly of four potential Pierce s Disease insect vectors from Arizona vineyards.</title>
        <authorList>
            <person name="Tassone E.E."/>
        </authorList>
    </citation>
    <scope>NUCLEOTIDE SEQUENCE</scope>
</reference>
<name>A0A1B6FI20_9HEMI</name>
<evidence type="ECO:0000256" key="2">
    <source>
        <dbReference type="SAM" id="Phobius"/>
    </source>
</evidence>
<sequence>RTVRSCIQCSRNRRAAAMQKPASPSTRPYLYNLVGVRRSRLPSFQIEIFRNGKGNPPVVYESVTGRAVWNLKKIVLRNYNKIHSKFFTGMLMTMIIFLVANVCVDYALFNECHSRQILKVPLACHPSHMDFKEAETNAMTTMNASCNSKPTYKEPVPIDCEKGEKLNQPVNERGHVSCYSQVVEFKRWKKMPVYHLVESEVLVVVDVTRMYLYQCADTGKYEKEEHIHVDHVFVTDKAVITATTPTAKKLINFRKPTPGNKERKSISTSTTSSASIKLSS</sequence>
<keyword evidence="2" id="KW-1133">Transmembrane helix</keyword>
<keyword evidence="2" id="KW-0812">Transmembrane</keyword>
<protein>
    <submittedName>
        <fullName evidence="3">Uncharacterized protein</fullName>
    </submittedName>
</protein>
<feature type="compositionally biased region" description="Low complexity" evidence="1">
    <location>
        <begin position="266"/>
        <end position="280"/>
    </location>
</feature>
<organism evidence="3">
    <name type="scientific">Cuerna arida</name>
    <dbReference type="NCBI Taxonomy" id="1464854"/>
    <lineage>
        <taxon>Eukaryota</taxon>
        <taxon>Metazoa</taxon>
        <taxon>Ecdysozoa</taxon>
        <taxon>Arthropoda</taxon>
        <taxon>Hexapoda</taxon>
        <taxon>Insecta</taxon>
        <taxon>Pterygota</taxon>
        <taxon>Neoptera</taxon>
        <taxon>Paraneoptera</taxon>
        <taxon>Hemiptera</taxon>
        <taxon>Auchenorrhyncha</taxon>
        <taxon>Membracoidea</taxon>
        <taxon>Cicadellidae</taxon>
        <taxon>Cicadellinae</taxon>
        <taxon>Proconiini</taxon>
        <taxon>Cuerna</taxon>
    </lineage>
</organism>
<accession>A0A1B6FI20</accession>